<dbReference type="GeneID" id="65536841"/>
<dbReference type="EMBL" id="CP015402">
    <property type="protein sequence ID" value="ANU63713.1"/>
    <property type="molecule type" value="Genomic_DNA"/>
</dbReference>
<dbReference type="Proteomes" id="UP000186351">
    <property type="component" value="Chromosome"/>
</dbReference>
<dbReference type="Gene3D" id="3.40.50.1980">
    <property type="entry name" value="Nitrogenase molybdenum iron protein domain"/>
    <property type="match status" value="2"/>
</dbReference>
<feature type="domain" description="Fe/B12 periplasmic-binding" evidence="2">
    <location>
        <begin position="97"/>
        <end position="368"/>
    </location>
</feature>
<feature type="signal peptide" evidence="1">
    <location>
        <begin position="1"/>
        <end position="24"/>
    </location>
</feature>
<proteinExistence type="predicted"/>
<dbReference type="AlphaFoldDB" id="A0A1B1SA65"/>
<protein>
    <submittedName>
        <fullName evidence="3">Iron ABC transporter substrate-binding protein</fullName>
    </submittedName>
</protein>
<organism evidence="3 4">
    <name type="scientific">Muribaculum intestinale</name>
    <dbReference type="NCBI Taxonomy" id="1796646"/>
    <lineage>
        <taxon>Bacteria</taxon>
        <taxon>Pseudomonadati</taxon>
        <taxon>Bacteroidota</taxon>
        <taxon>Bacteroidia</taxon>
        <taxon>Bacteroidales</taxon>
        <taxon>Muribaculaceae</taxon>
        <taxon>Muribaculum</taxon>
    </lineage>
</organism>
<accession>A0A1B1SA65</accession>
<dbReference type="STRING" id="1796646.A4V02_08210"/>
<dbReference type="GO" id="GO:0071281">
    <property type="term" value="P:cellular response to iron ion"/>
    <property type="evidence" value="ECO:0007669"/>
    <property type="project" value="TreeGrafter"/>
</dbReference>
<evidence type="ECO:0000256" key="1">
    <source>
        <dbReference type="SAM" id="SignalP"/>
    </source>
</evidence>
<dbReference type="Pfam" id="PF01497">
    <property type="entry name" value="Peripla_BP_2"/>
    <property type="match status" value="1"/>
</dbReference>
<name>A0A1B1SA65_9BACT</name>
<dbReference type="InterPro" id="IPR002491">
    <property type="entry name" value="ABC_transptr_periplasmic_BD"/>
</dbReference>
<dbReference type="RefSeq" id="WP_068961018.1">
    <property type="nucleotide sequence ID" value="NZ_CAJTAP010000014.1"/>
</dbReference>
<dbReference type="KEGG" id="pary:A4V02_08210"/>
<dbReference type="InterPro" id="IPR050902">
    <property type="entry name" value="ABC_Transporter_SBP"/>
</dbReference>
<keyword evidence="1" id="KW-0732">Signal</keyword>
<dbReference type="SUPFAM" id="SSF53807">
    <property type="entry name" value="Helical backbone' metal receptor"/>
    <property type="match status" value="1"/>
</dbReference>
<evidence type="ECO:0000259" key="2">
    <source>
        <dbReference type="PROSITE" id="PS50983"/>
    </source>
</evidence>
<dbReference type="OrthoDB" id="9812528at2"/>
<feature type="chain" id="PRO_5008529334" evidence="1">
    <location>
        <begin position="25"/>
        <end position="381"/>
    </location>
</feature>
<gene>
    <name evidence="3" type="ORF">A4V02_08210</name>
</gene>
<evidence type="ECO:0000313" key="4">
    <source>
        <dbReference type="Proteomes" id="UP000186351"/>
    </source>
</evidence>
<dbReference type="PROSITE" id="PS51257">
    <property type="entry name" value="PROKAR_LIPOPROTEIN"/>
    <property type="match status" value="1"/>
</dbReference>
<dbReference type="PANTHER" id="PTHR30535">
    <property type="entry name" value="VITAMIN B12-BINDING PROTEIN"/>
    <property type="match status" value="1"/>
</dbReference>
<dbReference type="CDD" id="cd01141">
    <property type="entry name" value="TroA_d"/>
    <property type="match status" value="1"/>
</dbReference>
<keyword evidence="4" id="KW-1185">Reference proteome</keyword>
<evidence type="ECO:0000313" key="3">
    <source>
        <dbReference type="EMBL" id="ANU63713.1"/>
    </source>
</evidence>
<accession>A0A1Z2XID7</accession>
<dbReference type="PROSITE" id="PS50983">
    <property type="entry name" value="FE_B12_PBP"/>
    <property type="match status" value="1"/>
</dbReference>
<dbReference type="PANTHER" id="PTHR30535:SF34">
    <property type="entry name" value="MOLYBDATE-BINDING PROTEIN MOLA"/>
    <property type="match status" value="1"/>
</dbReference>
<reference evidence="4" key="1">
    <citation type="submission" date="2016-04" db="EMBL/GenBank/DDBJ databases">
        <title>Complete Genome Sequences of Twelve Strains of a Stable Defined Moderately Diverse Mouse Microbiota 2 (sDMDMm2).</title>
        <authorList>
            <person name="Uchimura Y."/>
            <person name="Wyss M."/>
            <person name="Brugiroux S."/>
            <person name="Limenitakis J.P."/>
            <person name="Stecher B."/>
            <person name="McCoy K.D."/>
            <person name="Macpherson A.J."/>
        </authorList>
    </citation>
    <scope>NUCLEOTIDE SEQUENCE [LARGE SCALE GENOMIC DNA]</scope>
    <source>
        <strain evidence="4">YL27</strain>
    </source>
</reference>
<sequence length="381" mass="41789">MRFTILSASLFLLFTMASCGSRNASAVSDVLTTEMYTPEYAGGFRILGDSAHESVIIESVNPWQGADSIVRRLFIERGGEKAPADFDGQVISGNARRIVTMSSTQIAMLDAIGATGRVCGVSGIDYIYNPAIQSRRDSIADVGFEGAVDYERLTGAGPDLVMLYGVNGPNPMESKLRELGIPYIYIGDYLEESPLGKAEWVVALAEITGQRQKGESVFIGIPQRYNDLKARVDSTVGEAPTVMLNMPYGDSWFMPSTDNYTVRLIADAGGDYIYKKNSGNASRPIDLEEAYMLTSSADMWINTGTATTLAQVKAACPKFTDTRCYRNAQVYNNNLRTTKAGGNDYYESGIMHPDLILRDLITIFHPGILPADSLVYYRRLQ</sequence>